<dbReference type="Pfam" id="PF03259">
    <property type="entry name" value="Robl_LC7"/>
    <property type="match status" value="1"/>
</dbReference>
<evidence type="ECO:0000256" key="11">
    <source>
        <dbReference type="SAM" id="Phobius"/>
    </source>
</evidence>
<keyword evidence="11" id="KW-1133">Transmembrane helix</keyword>
<feature type="transmembrane region" description="Helical" evidence="11">
    <location>
        <begin position="79"/>
        <end position="98"/>
    </location>
</feature>
<evidence type="ECO:0000313" key="13">
    <source>
        <dbReference type="EMBL" id="KAK2723093.1"/>
    </source>
</evidence>
<dbReference type="GO" id="GO:0007018">
    <property type="term" value="P:microtubule-based movement"/>
    <property type="evidence" value="ECO:0007669"/>
    <property type="project" value="UniProtKB-UniRule"/>
</dbReference>
<keyword evidence="7 10" id="KW-0505">Motor protein</keyword>
<dbReference type="SUPFAM" id="SSF103196">
    <property type="entry name" value="Roadblock/LC7 domain"/>
    <property type="match status" value="1"/>
</dbReference>
<comment type="subcellular location">
    <subcellularLocation>
        <location evidence="1 10">Cytoplasm</location>
        <location evidence="1 10">Cytoskeleton</location>
    </subcellularLocation>
</comment>
<keyword evidence="5 10" id="KW-0493">Microtubule</keyword>
<dbReference type="GO" id="GO:0045505">
    <property type="term" value="F:dynein intermediate chain binding"/>
    <property type="evidence" value="ECO:0007669"/>
    <property type="project" value="UniProtKB-UniRule"/>
</dbReference>
<keyword evidence="8 10" id="KW-0206">Cytoskeleton</keyword>
<dbReference type="PANTHER" id="PTHR10779">
    <property type="entry name" value="DYNEIN LIGHT CHAIN ROADBLOCK"/>
    <property type="match status" value="1"/>
</dbReference>
<dbReference type="PIRSF" id="PIRSF009998">
    <property type="entry name" value="DLC7"/>
    <property type="match status" value="1"/>
</dbReference>
<evidence type="ECO:0000256" key="5">
    <source>
        <dbReference type="ARBA" id="ARBA00022701"/>
    </source>
</evidence>
<dbReference type="Proteomes" id="UP001187531">
    <property type="component" value="Unassembled WGS sequence"/>
</dbReference>
<evidence type="ECO:0000256" key="9">
    <source>
        <dbReference type="ARBA" id="ARBA00025362"/>
    </source>
</evidence>
<evidence type="ECO:0000313" key="14">
    <source>
        <dbReference type="Proteomes" id="UP001187531"/>
    </source>
</evidence>
<dbReference type="InterPro" id="IPR016561">
    <property type="entry name" value="DYNLRB1/2"/>
</dbReference>
<dbReference type="InterPro" id="IPR004942">
    <property type="entry name" value="Roadblock/LAMTOR2_dom"/>
</dbReference>
<keyword evidence="6 10" id="KW-0243">Dynein</keyword>
<evidence type="ECO:0000256" key="1">
    <source>
        <dbReference type="ARBA" id="ARBA00004245"/>
    </source>
</evidence>
<comment type="similarity">
    <text evidence="2 10">Belongs to the GAMAD family.</text>
</comment>
<evidence type="ECO:0000256" key="2">
    <source>
        <dbReference type="ARBA" id="ARBA00007191"/>
    </source>
</evidence>
<sequence>MATEVEEILKRIQSHKGVIGVVVLNNDGVAIKSTLDAATTTQYAGLITQLADRARSMTREMDPNNDLTFLRVRSKKHEIFIAPGMIFFATLFAKYFVISNEDPK</sequence>
<evidence type="ECO:0000256" key="8">
    <source>
        <dbReference type="ARBA" id="ARBA00023212"/>
    </source>
</evidence>
<protein>
    <recommendedName>
        <fullName evidence="10">Dynein light chain roadblock</fullName>
    </recommendedName>
</protein>
<reference evidence="13" key="1">
    <citation type="submission" date="2023-07" db="EMBL/GenBank/DDBJ databases">
        <title>Chromosome-level genome assembly of Artemia franciscana.</title>
        <authorList>
            <person name="Jo E."/>
        </authorList>
    </citation>
    <scope>NUCLEOTIDE SEQUENCE</scope>
    <source>
        <tissue evidence="13">Whole body</tissue>
    </source>
</reference>
<evidence type="ECO:0000256" key="7">
    <source>
        <dbReference type="ARBA" id="ARBA00023175"/>
    </source>
</evidence>
<comment type="function">
    <text evidence="9">Acts as one of several non-catalytic accessory components of the cytoplasmic dynein 1 complex that are thought to be involved in linking dynein to cargos and to adapter proteins that regulate dynein function. Cytoplasmic dynein 1 acts as a motor for the intracellular retrograde motility of vesicles and organelles along microtubules.</text>
</comment>
<evidence type="ECO:0000259" key="12">
    <source>
        <dbReference type="SMART" id="SM00960"/>
    </source>
</evidence>
<keyword evidence="3 10" id="KW-0813">Transport</keyword>
<feature type="domain" description="Roadblock/LAMTOR2" evidence="12">
    <location>
        <begin position="5"/>
        <end position="92"/>
    </location>
</feature>
<keyword evidence="4 10" id="KW-0963">Cytoplasm</keyword>
<evidence type="ECO:0000256" key="3">
    <source>
        <dbReference type="ARBA" id="ARBA00022448"/>
    </source>
</evidence>
<gene>
    <name evidence="13" type="ORF">QYM36_003328</name>
</gene>
<organism evidence="13 14">
    <name type="scientific">Artemia franciscana</name>
    <name type="common">Brine shrimp</name>
    <name type="synonym">Artemia sanfranciscana</name>
    <dbReference type="NCBI Taxonomy" id="6661"/>
    <lineage>
        <taxon>Eukaryota</taxon>
        <taxon>Metazoa</taxon>
        <taxon>Ecdysozoa</taxon>
        <taxon>Arthropoda</taxon>
        <taxon>Crustacea</taxon>
        <taxon>Branchiopoda</taxon>
        <taxon>Anostraca</taxon>
        <taxon>Artemiidae</taxon>
        <taxon>Artemia</taxon>
    </lineage>
</organism>
<dbReference type="GO" id="GO:0005737">
    <property type="term" value="C:cytoplasm"/>
    <property type="evidence" value="ECO:0007669"/>
    <property type="project" value="UniProtKB-UniRule"/>
</dbReference>
<dbReference type="EMBL" id="JAVRJZ010000005">
    <property type="protein sequence ID" value="KAK2723093.1"/>
    <property type="molecule type" value="Genomic_DNA"/>
</dbReference>
<dbReference type="Gene3D" id="3.30.450.30">
    <property type="entry name" value="Dynein light chain 2a, cytoplasmic"/>
    <property type="match status" value="1"/>
</dbReference>
<comment type="caution">
    <text evidence="13">The sequence shown here is derived from an EMBL/GenBank/DDBJ whole genome shotgun (WGS) entry which is preliminary data.</text>
</comment>
<name>A0AA88I859_ARTSF</name>
<evidence type="ECO:0000256" key="4">
    <source>
        <dbReference type="ARBA" id="ARBA00022490"/>
    </source>
</evidence>
<keyword evidence="11" id="KW-0472">Membrane</keyword>
<dbReference type="GO" id="GO:0005874">
    <property type="term" value="C:microtubule"/>
    <property type="evidence" value="ECO:0007669"/>
    <property type="project" value="UniProtKB-UniRule"/>
</dbReference>
<proteinExistence type="inferred from homology"/>
<keyword evidence="14" id="KW-1185">Reference proteome</keyword>
<accession>A0AA88I859</accession>
<dbReference type="GO" id="GO:0005868">
    <property type="term" value="C:cytoplasmic dynein complex"/>
    <property type="evidence" value="ECO:0007669"/>
    <property type="project" value="UniProtKB-UniRule"/>
</dbReference>
<keyword evidence="11" id="KW-0812">Transmembrane</keyword>
<dbReference type="SMART" id="SM00960">
    <property type="entry name" value="Robl_LC7"/>
    <property type="match status" value="1"/>
</dbReference>
<evidence type="ECO:0000256" key="6">
    <source>
        <dbReference type="ARBA" id="ARBA00023017"/>
    </source>
</evidence>
<dbReference type="FunFam" id="3.30.450.30:FF:000009">
    <property type="entry name" value="Dynein light chain roadblock"/>
    <property type="match status" value="1"/>
</dbReference>
<dbReference type="AlphaFoldDB" id="A0AA88I859"/>
<evidence type="ECO:0000256" key="10">
    <source>
        <dbReference type="PIRNR" id="PIRNR009998"/>
    </source>
</evidence>